<evidence type="ECO:0000313" key="6">
    <source>
        <dbReference type="RefSeq" id="XP_002740489.1"/>
    </source>
</evidence>
<keyword evidence="2" id="KW-0732">Signal</keyword>
<reference evidence="6" key="1">
    <citation type="submission" date="2025-08" db="UniProtKB">
        <authorList>
            <consortium name="RefSeq"/>
        </authorList>
    </citation>
    <scope>IDENTIFICATION</scope>
    <source>
        <tissue evidence="6">Testes</tissue>
    </source>
</reference>
<organism evidence="5 6">
    <name type="scientific">Saccoglossus kowalevskii</name>
    <name type="common">Acorn worm</name>
    <dbReference type="NCBI Taxonomy" id="10224"/>
    <lineage>
        <taxon>Eukaryota</taxon>
        <taxon>Metazoa</taxon>
        <taxon>Hemichordata</taxon>
        <taxon>Enteropneusta</taxon>
        <taxon>Harrimaniidae</taxon>
        <taxon>Saccoglossus</taxon>
    </lineage>
</organism>
<feature type="domain" description="Thioredoxin" evidence="4">
    <location>
        <begin position="627"/>
        <end position="763"/>
    </location>
</feature>
<dbReference type="Gene3D" id="3.40.30.10">
    <property type="entry name" value="Glutaredoxin"/>
    <property type="match status" value="5"/>
</dbReference>
<feature type="chain" id="PRO_5046214218" description="DnaJ homolog subfamily C member 10" evidence="2">
    <location>
        <begin position="24"/>
        <end position="763"/>
    </location>
</feature>
<dbReference type="PROSITE" id="PS50076">
    <property type="entry name" value="DNAJ_2"/>
    <property type="match status" value="1"/>
</dbReference>
<evidence type="ECO:0000313" key="5">
    <source>
        <dbReference type="Proteomes" id="UP000694865"/>
    </source>
</evidence>
<evidence type="ECO:0000259" key="4">
    <source>
        <dbReference type="PROSITE" id="PS51352"/>
    </source>
</evidence>
<feature type="domain" description="Thioredoxin" evidence="4">
    <location>
        <begin position="398"/>
        <end position="519"/>
    </location>
</feature>
<dbReference type="SUPFAM" id="SSF52833">
    <property type="entry name" value="Thioredoxin-like"/>
    <property type="match status" value="4"/>
</dbReference>
<accession>A0ABM0GYX9</accession>
<dbReference type="PANTHER" id="PTHR44340">
    <property type="entry name" value="DNAJ HOMOLOG SUBFAMILY C MEMBER 10"/>
    <property type="match status" value="1"/>
</dbReference>
<keyword evidence="5" id="KW-1185">Reference proteome</keyword>
<dbReference type="InterPro" id="IPR036249">
    <property type="entry name" value="Thioredoxin-like_sf"/>
</dbReference>
<dbReference type="PROSITE" id="PS51352">
    <property type="entry name" value="THIOREDOXIN_2"/>
    <property type="match status" value="4"/>
</dbReference>
<proteinExistence type="predicted"/>
<protein>
    <recommendedName>
        <fullName evidence="1">DnaJ homolog subfamily C member 10</fullName>
    </recommendedName>
</protein>
<evidence type="ECO:0000256" key="1">
    <source>
        <dbReference type="ARBA" id="ARBA00020920"/>
    </source>
</evidence>
<dbReference type="InterPro" id="IPR013766">
    <property type="entry name" value="Thioredoxin_domain"/>
</dbReference>
<dbReference type="Gene3D" id="1.10.287.110">
    <property type="entry name" value="DnaJ domain"/>
    <property type="match status" value="1"/>
</dbReference>
<gene>
    <name evidence="6" type="primary">LOC100374701</name>
</gene>
<dbReference type="PANTHER" id="PTHR44340:SF1">
    <property type="entry name" value="DNAJ HOMOLOG SUBFAMILY C MEMBER 10"/>
    <property type="match status" value="1"/>
</dbReference>
<dbReference type="PROSITE" id="PS00194">
    <property type="entry name" value="THIOREDOXIN_1"/>
    <property type="match status" value="1"/>
</dbReference>
<dbReference type="GeneID" id="100374701"/>
<dbReference type="InterPro" id="IPR036869">
    <property type="entry name" value="J_dom_sf"/>
</dbReference>
<dbReference type="SMART" id="SM00271">
    <property type="entry name" value="DnaJ"/>
    <property type="match status" value="1"/>
</dbReference>
<dbReference type="InterPro" id="IPR052460">
    <property type="entry name" value="ER_disulfide_reductase"/>
</dbReference>
<dbReference type="InterPro" id="IPR017937">
    <property type="entry name" value="Thioredoxin_CS"/>
</dbReference>
<feature type="domain" description="Thioredoxin" evidence="4">
    <location>
        <begin position="106"/>
        <end position="225"/>
    </location>
</feature>
<evidence type="ECO:0000256" key="2">
    <source>
        <dbReference type="SAM" id="SignalP"/>
    </source>
</evidence>
<sequence>MNHLHRVTHLLLFVVLFVNFVVCDDYYEILGIQRDANAKDIRRAFKKIALKEHPDKNPDDPLAHEKFLKINRAYEVLKDEELRKKYDRFGEEGLNEQQGQWGQKYESWNFYKTEFGLYDEDPEVVTLSKSDFEHSVFGQDIWFVNFYSPRCHHCHDLAPTWRKFAKEMEGVIRIGAVNCWDDNPLCTAQGIMSYPTLKIYPRNEPYSGAKTLSSLVRHALRQVKAVVQDIWAGNFKQVLTSKDLKSHPLLMIYCGAAKGSSDDDTSELVFSECLTKDERLKVAAILDKTVTVAHVDCVASSTLCQAMGVAGNILKFYDKAVQCKKDRGTYVDIGEPKDIADEVLKMLPDIQYIDDMQLKAIRNSSESPWLVHFVANSDQVETEMRKLPYLLDEIKVRRMMSQDVAAFARESSNSAVHMLDPSYFPNHVINSGELWFVDFFSPHCPPCKQLIPEWRKAAKELLGKVKLGTVDCTAHSALCNEYNVRSYPTIMLYNQSTPHLYSGSNTAKDLVDFVQDILTPLVVALTPDGFDSLVKSKTKKDQMWLVDFYAPWCGPCQALAPEWRKLAKMLNGTAQLGSVDCVKWNDLCSRNGIGSYPTIKMYPHGKSGLAGSTQYTGWMRDAISIQGWVYSYLPSVATTLDQNNFVRNVIQDNEPWLVYFYAGPWCGPCTMFMPQFENAVRSLEDRVHAGKMNCDHNQGACMQSGVNSYPSIRLYMGARKKGGSQNYAGEFITHMQGVDFIINYVKGRIPENKLKKKIPRDEL</sequence>
<dbReference type="Pfam" id="PF00226">
    <property type="entry name" value="DnaJ"/>
    <property type="match status" value="1"/>
</dbReference>
<dbReference type="PRINTS" id="PR00421">
    <property type="entry name" value="THIOREDOXIN"/>
</dbReference>
<evidence type="ECO:0000259" key="3">
    <source>
        <dbReference type="PROSITE" id="PS50076"/>
    </source>
</evidence>
<dbReference type="Proteomes" id="UP000694865">
    <property type="component" value="Unplaced"/>
</dbReference>
<feature type="domain" description="J" evidence="3">
    <location>
        <begin position="25"/>
        <end position="90"/>
    </location>
</feature>
<dbReference type="CDD" id="cd06257">
    <property type="entry name" value="DnaJ"/>
    <property type="match status" value="1"/>
</dbReference>
<name>A0ABM0GYX9_SACKO</name>
<dbReference type="PRINTS" id="PR00625">
    <property type="entry name" value="JDOMAIN"/>
</dbReference>
<dbReference type="Pfam" id="PF00085">
    <property type="entry name" value="Thioredoxin"/>
    <property type="match status" value="4"/>
</dbReference>
<dbReference type="CDD" id="cd03004">
    <property type="entry name" value="PDI_a_ERdj5_C"/>
    <property type="match status" value="2"/>
</dbReference>
<dbReference type="RefSeq" id="XP_002740489.1">
    <property type="nucleotide sequence ID" value="XM_002740443.2"/>
</dbReference>
<feature type="domain" description="Thioredoxin" evidence="4">
    <location>
        <begin position="520"/>
        <end position="624"/>
    </location>
</feature>
<feature type="signal peptide" evidence="2">
    <location>
        <begin position="1"/>
        <end position="23"/>
    </location>
</feature>
<dbReference type="InterPro" id="IPR035674">
    <property type="entry name" value="ERdj5_TRX_C"/>
</dbReference>
<dbReference type="SUPFAM" id="SSF46565">
    <property type="entry name" value="Chaperone J-domain"/>
    <property type="match status" value="1"/>
</dbReference>
<dbReference type="InterPro" id="IPR001623">
    <property type="entry name" value="DnaJ_domain"/>
</dbReference>